<evidence type="ECO:0000256" key="2">
    <source>
        <dbReference type="ARBA" id="ARBA00022670"/>
    </source>
</evidence>
<keyword evidence="3" id="KW-0378">Hydrolase</keyword>
<dbReference type="GeneID" id="108015089"/>
<comment type="similarity">
    <text evidence="1">Belongs to the DeSI family.</text>
</comment>
<evidence type="ECO:0000256" key="1">
    <source>
        <dbReference type="ARBA" id="ARBA00008140"/>
    </source>
</evidence>
<evidence type="ECO:0000313" key="5">
    <source>
        <dbReference type="Proteomes" id="UP001652628"/>
    </source>
</evidence>
<dbReference type="SMART" id="SM01179">
    <property type="entry name" value="DUF862"/>
    <property type="match status" value="1"/>
</dbReference>
<dbReference type="PANTHER" id="PTHR12378:SF80">
    <property type="entry name" value="IP06716P-RELATED"/>
    <property type="match status" value="1"/>
</dbReference>
<dbReference type="GO" id="GO:0101005">
    <property type="term" value="F:deubiquitinase activity"/>
    <property type="evidence" value="ECO:0007669"/>
    <property type="project" value="TreeGrafter"/>
</dbReference>
<sequence>MFFNRLRSIPCLGGGRRRRSSSSSCEEILPREPVVLNVYDLVDTNYYTMALGVGFFHSGVQLYGREYGFGGHEFPMSGIFEIQPCNGQAELGEHFRFRESILLGYTHFSSADVQRIVDQLGLQFTGNSYHLTSKNCNHFSNSLVHIVCGRKIPGWVNRLAYLVTCVPFLERCMIPSPSQHQYRQSSPQH</sequence>
<keyword evidence="5" id="KW-1185">Reference proteome</keyword>
<dbReference type="Pfam" id="PF05903">
    <property type="entry name" value="Peptidase_C97"/>
    <property type="match status" value="1"/>
</dbReference>
<feature type="domain" description="PPPDE" evidence="4">
    <location>
        <begin position="32"/>
        <end position="177"/>
    </location>
</feature>
<gene>
    <name evidence="6" type="primary">LOC108015089</name>
</gene>
<protein>
    <submittedName>
        <fullName evidence="6">Deubiquitinase DESI2</fullName>
    </submittedName>
</protein>
<name>A0AB39ZJ06_DROSZ</name>
<dbReference type="PROSITE" id="PS51858">
    <property type="entry name" value="PPPDE"/>
    <property type="match status" value="1"/>
</dbReference>
<dbReference type="GO" id="GO:0006508">
    <property type="term" value="P:proteolysis"/>
    <property type="evidence" value="ECO:0007669"/>
    <property type="project" value="UniProtKB-KW"/>
</dbReference>
<evidence type="ECO:0000259" key="4">
    <source>
        <dbReference type="PROSITE" id="PS51858"/>
    </source>
</evidence>
<dbReference type="Gene3D" id="3.90.1720.30">
    <property type="entry name" value="PPPDE domains"/>
    <property type="match status" value="1"/>
</dbReference>
<dbReference type="AlphaFoldDB" id="A0AB39ZJ06"/>
<dbReference type="InterPro" id="IPR008580">
    <property type="entry name" value="PPPDE_dom"/>
</dbReference>
<dbReference type="GO" id="GO:0016579">
    <property type="term" value="P:protein deubiquitination"/>
    <property type="evidence" value="ECO:0007669"/>
    <property type="project" value="TreeGrafter"/>
</dbReference>
<reference evidence="6" key="1">
    <citation type="submission" date="2025-08" db="UniProtKB">
        <authorList>
            <consortium name="RefSeq"/>
        </authorList>
    </citation>
    <scope>IDENTIFICATION</scope>
</reference>
<dbReference type="RefSeq" id="XP_016936818.2">
    <property type="nucleotide sequence ID" value="XM_017081329.4"/>
</dbReference>
<dbReference type="Proteomes" id="UP001652628">
    <property type="component" value="Chromosome X"/>
</dbReference>
<dbReference type="PANTHER" id="PTHR12378">
    <property type="entry name" value="DESUMOYLATING ISOPEPTIDASE"/>
    <property type="match status" value="1"/>
</dbReference>
<evidence type="ECO:0000256" key="3">
    <source>
        <dbReference type="ARBA" id="ARBA00022801"/>
    </source>
</evidence>
<keyword evidence="2" id="KW-0645">Protease</keyword>
<organism evidence="5 6">
    <name type="scientific">Drosophila suzukii</name>
    <name type="common">Spotted-wing drosophila fruit fly</name>
    <dbReference type="NCBI Taxonomy" id="28584"/>
    <lineage>
        <taxon>Eukaryota</taxon>
        <taxon>Metazoa</taxon>
        <taxon>Ecdysozoa</taxon>
        <taxon>Arthropoda</taxon>
        <taxon>Hexapoda</taxon>
        <taxon>Insecta</taxon>
        <taxon>Pterygota</taxon>
        <taxon>Neoptera</taxon>
        <taxon>Endopterygota</taxon>
        <taxon>Diptera</taxon>
        <taxon>Brachycera</taxon>
        <taxon>Muscomorpha</taxon>
        <taxon>Ephydroidea</taxon>
        <taxon>Drosophilidae</taxon>
        <taxon>Drosophila</taxon>
        <taxon>Sophophora</taxon>
    </lineage>
</organism>
<accession>A0AB39ZJ06</accession>
<evidence type="ECO:0000313" key="6">
    <source>
        <dbReference type="RefSeq" id="XP_016936818.2"/>
    </source>
</evidence>
<dbReference type="InterPro" id="IPR042266">
    <property type="entry name" value="PPPDE_sf"/>
</dbReference>
<proteinExistence type="inferred from homology"/>